<feature type="domain" description="Transcription elongation factor GreA/GreB N-terminal" evidence="11">
    <location>
        <begin position="8"/>
        <end position="77"/>
    </location>
</feature>
<dbReference type="InterPro" id="IPR018151">
    <property type="entry name" value="TF_GreA/GreB_CS"/>
</dbReference>
<keyword evidence="12" id="KW-0648">Protein biosynthesis</keyword>
<dbReference type="PROSITE" id="PS00830">
    <property type="entry name" value="GREAB_2"/>
    <property type="match status" value="1"/>
</dbReference>
<dbReference type="PANTHER" id="PTHR30437">
    <property type="entry name" value="TRANSCRIPTION ELONGATION FACTOR GREA"/>
    <property type="match status" value="1"/>
</dbReference>
<dbReference type="InterPro" id="IPR036953">
    <property type="entry name" value="GreA/GreB_C_sf"/>
</dbReference>
<evidence type="ECO:0000256" key="5">
    <source>
        <dbReference type="ARBA" id="ARBA00023163"/>
    </source>
</evidence>
<evidence type="ECO:0000256" key="4">
    <source>
        <dbReference type="ARBA" id="ARBA00023125"/>
    </source>
</evidence>
<accession>A0ABV6C525</accession>
<dbReference type="Pfam" id="PF03449">
    <property type="entry name" value="GreA_GreB_N"/>
    <property type="match status" value="1"/>
</dbReference>
<dbReference type="Gene3D" id="1.10.287.180">
    <property type="entry name" value="Transcription elongation factor, GreA/GreB, N-terminal domain"/>
    <property type="match status" value="1"/>
</dbReference>
<dbReference type="NCBIfam" id="TIGR01462">
    <property type="entry name" value="greA"/>
    <property type="match status" value="1"/>
</dbReference>
<keyword evidence="12" id="KW-0251">Elongation factor</keyword>
<evidence type="ECO:0000256" key="8">
    <source>
        <dbReference type="HAMAP-Rule" id="MF_00105"/>
    </source>
</evidence>
<feature type="domain" description="Transcription elongation factor GreA/GreB C-terminal" evidence="10">
    <location>
        <begin position="84"/>
        <end position="156"/>
    </location>
</feature>
<sequence length="158" mass="16986">MTDGQKTPLTRSTYERLQAELEDLRTRGRVEIARAIEAARALGDLSENGDYHAAKDQQGKMEARIRQIEATLANCEVVDDLGTSDKVAPGTVVSIRYEGDDEVERYLVGSIEEQTEGVSVVSPASPLGQALLGRGPGETVEYEAPGGTLRVEIVAVGQ</sequence>
<proteinExistence type="inferred from homology"/>
<keyword evidence="5 8" id="KW-0804">Transcription</keyword>
<dbReference type="Gene3D" id="3.10.50.30">
    <property type="entry name" value="Transcription elongation factor, GreA/GreB, C-terminal domain"/>
    <property type="match status" value="1"/>
</dbReference>
<dbReference type="InterPro" id="IPR023459">
    <property type="entry name" value="Tscrpt_elong_fac_GreA/B_fam"/>
</dbReference>
<dbReference type="Proteomes" id="UP001589788">
    <property type="component" value="Unassembled WGS sequence"/>
</dbReference>
<dbReference type="EMBL" id="JBHLYQ010000068">
    <property type="protein sequence ID" value="MFC0082067.1"/>
    <property type="molecule type" value="Genomic_DNA"/>
</dbReference>
<dbReference type="GO" id="GO:0003746">
    <property type="term" value="F:translation elongation factor activity"/>
    <property type="evidence" value="ECO:0007669"/>
    <property type="project" value="UniProtKB-KW"/>
</dbReference>
<evidence type="ECO:0000256" key="3">
    <source>
        <dbReference type="ARBA" id="ARBA00023015"/>
    </source>
</evidence>
<dbReference type="PANTHER" id="PTHR30437:SF4">
    <property type="entry name" value="TRANSCRIPTION ELONGATION FACTOR GREA"/>
    <property type="match status" value="1"/>
</dbReference>
<keyword evidence="13" id="KW-1185">Reference proteome</keyword>
<evidence type="ECO:0000256" key="1">
    <source>
        <dbReference type="ARBA" id="ARBA00008213"/>
    </source>
</evidence>
<evidence type="ECO:0000256" key="9">
    <source>
        <dbReference type="RuleBase" id="RU000556"/>
    </source>
</evidence>
<comment type="similarity">
    <text evidence="1 8 9">Belongs to the GreA/GreB family.</text>
</comment>
<dbReference type="PIRSF" id="PIRSF006092">
    <property type="entry name" value="GreA_GreB"/>
    <property type="match status" value="1"/>
</dbReference>
<dbReference type="InterPro" id="IPR022691">
    <property type="entry name" value="Tscrpt_elong_fac_GreA/B_N"/>
</dbReference>
<dbReference type="Pfam" id="PF01272">
    <property type="entry name" value="GreA_GreB"/>
    <property type="match status" value="1"/>
</dbReference>
<comment type="caution">
    <text evidence="12">The sequence shown here is derived from an EMBL/GenBank/DDBJ whole genome shotgun (WGS) entry which is preliminary data.</text>
</comment>
<dbReference type="RefSeq" id="WP_377789489.1">
    <property type="nucleotide sequence ID" value="NZ_JBHLYQ010000068.1"/>
</dbReference>
<dbReference type="InterPro" id="IPR036805">
    <property type="entry name" value="Tscrpt_elong_fac_GreA/B_N_sf"/>
</dbReference>
<evidence type="ECO:0000313" key="13">
    <source>
        <dbReference type="Proteomes" id="UP001589788"/>
    </source>
</evidence>
<evidence type="ECO:0000256" key="7">
    <source>
        <dbReference type="ARBA" id="ARBA00030776"/>
    </source>
</evidence>
<protein>
    <recommendedName>
        <fullName evidence="2 8">Transcription elongation factor GreA</fullName>
    </recommendedName>
    <alternativeName>
        <fullName evidence="7 8">Transcript cleavage factor GreA</fullName>
    </alternativeName>
</protein>
<dbReference type="InterPro" id="IPR006359">
    <property type="entry name" value="Tscrpt_elong_fac_GreA"/>
</dbReference>
<organism evidence="12 13">
    <name type="scientific">Aciditerrimonas ferrireducens</name>
    <dbReference type="NCBI Taxonomy" id="667306"/>
    <lineage>
        <taxon>Bacteria</taxon>
        <taxon>Bacillati</taxon>
        <taxon>Actinomycetota</taxon>
        <taxon>Acidimicrobiia</taxon>
        <taxon>Acidimicrobiales</taxon>
        <taxon>Acidimicrobiaceae</taxon>
        <taxon>Aciditerrimonas</taxon>
    </lineage>
</organism>
<dbReference type="InterPro" id="IPR001437">
    <property type="entry name" value="Tscrpt_elong_fac_GreA/B_C"/>
</dbReference>
<comment type="function">
    <text evidence="6 8 9">Necessary for efficient RNA polymerase transcription elongation past template-encoded arresting sites. The arresting sites in DNA have the property of trapping a certain fraction of elongating RNA polymerases that pass through, resulting in locked ternary complexes. Cleavage of the nascent transcript by cleavage factors such as GreA or GreB allows the resumption of elongation from the new 3'terminus. GreA releases sequences of 2 to 3 nucleotides.</text>
</comment>
<evidence type="ECO:0000259" key="10">
    <source>
        <dbReference type="Pfam" id="PF01272"/>
    </source>
</evidence>
<dbReference type="HAMAP" id="MF_00105">
    <property type="entry name" value="GreA_GreB"/>
    <property type="match status" value="1"/>
</dbReference>
<keyword evidence="4 8" id="KW-0238">DNA-binding</keyword>
<name>A0ABV6C525_9ACTN</name>
<gene>
    <name evidence="8 12" type="primary">greA</name>
    <name evidence="12" type="ORF">ACFFRE_07885</name>
</gene>
<dbReference type="PROSITE" id="PS00829">
    <property type="entry name" value="GREAB_1"/>
    <property type="match status" value="1"/>
</dbReference>
<dbReference type="InterPro" id="IPR028624">
    <property type="entry name" value="Tscrpt_elong_fac_GreA/B"/>
</dbReference>
<keyword evidence="3 8" id="KW-0805">Transcription regulation</keyword>
<evidence type="ECO:0000259" key="11">
    <source>
        <dbReference type="Pfam" id="PF03449"/>
    </source>
</evidence>
<evidence type="ECO:0000256" key="2">
    <source>
        <dbReference type="ARBA" id="ARBA00013729"/>
    </source>
</evidence>
<evidence type="ECO:0000313" key="12">
    <source>
        <dbReference type="EMBL" id="MFC0082067.1"/>
    </source>
</evidence>
<evidence type="ECO:0000256" key="6">
    <source>
        <dbReference type="ARBA" id="ARBA00024916"/>
    </source>
</evidence>
<reference evidence="12 13" key="1">
    <citation type="submission" date="2024-09" db="EMBL/GenBank/DDBJ databases">
        <authorList>
            <person name="Sun Q."/>
            <person name="Mori K."/>
        </authorList>
    </citation>
    <scope>NUCLEOTIDE SEQUENCE [LARGE SCALE GENOMIC DNA]</scope>
    <source>
        <strain evidence="12 13">JCM 15389</strain>
    </source>
</reference>
<dbReference type="SUPFAM" id="SSF46557">
    <property type="entry name" value="GreA transcript cleavage protein, N-terminal domain"/>
    <property type="match status" value="1"/>
</dbReference>
<dbReference type="SUPFAM" id="SSF54534">
    <property type="entry name" value="FKBP-like"/>
    <property type="match status" value="1"/>
</dbReference>